<organism evidence="8 9">
    <name type="scientific">Trichosporon asahii var. asahii (strain ATCC 90039 / CBS 2479 / JCM 2466 / KCTC 7840 / NBRC 103889/ NCYC 2677 / UAMH 7654)</name>
    <name type="common">Yeast</name>
    <dbReference type="NCBI Taxonomy" id="1186058"/>
    <lineage>
        <taxon>Eukaryota</taxon>
        <taxon>Fungi</taxon>
        <taxon>Dikarya</taxon>
        <taxon>Basidiomycota</taxon>
        <taxon>Agaricomycotina</taxon>
        <taxon>Tremellomycetes</taxon>
        <taxon>Trichosporonales</taxon>
        <taxon>Trichosporonaceae</taxon>
        <taxon>Trichosporon</taxon>
    </lineage>
</organism>
<dbReference type="SMART" id="SM00916">
    <property type="entry name" value="L51_S25_CI-B8"/>
    <property type="match status" value="1"/>
</dbReference>
<dbReference type="Pfam" id="PF05047">
    <property type="entry name" value="L51_S25_CI-B8"/>
    <property type="match status" value="1"/>
</dbReference>
<dbReference type="Gene3D" id="3.40.30.10">
    <property type="entry name" value="Glutaredoxin"/>
    <property type="match status" value="1"/>
</dbReference>
<dbReference type="GeneID" id="25986091"/>
<dbReference type="InterPro" id="IPR036249">
    <property type="entry name" value="Thioredoxin-like_sf"/>
</dbReference>
<dbReference type="VEuPathDB" id="FungiDB:A1Q1_02577"/>
<dbReference type="HOGENOM" id="CLU_117700_1_0_1"/>
<evidence type="ECO:0000259" key="7">
    <source>
        <dbReference type="SMART" id="SM00916"/>
    </source>
</evidence>
<proteinExistence type="inferred from homology"/>
<accession>J4UBZ3</accession>
<keyword evidence="5" id="KW-0687">Ribonucleoprotein</keyword>
<evidence type="ECO:0000256" key="5">
    <source>
        <dbReference type="ARBA" id="ARBA00023274"/>
    </source>
</evidence>
<dbReference type="PANTHER" id="PTHR21396">
    <property type="entry name" value="39S RIBOSOMAL PROTEIN L43"/>
    <property type="match status" value="1"/>
</dbReference>
<evidence type="ECO:0000256" key="3">
    <source>
        <dbReference type="ARBA" id="ARBA00022980"/>
    </source>
</evidence>
<dbReference type="RefSeq" id="XP_014179314.1">
    <property type="nucleotide sequence ID" value="XM_014323839.1"/>
</dbReference>
<dbReference type="KEGG" id="tasa:A1Q1_02577"/>
<reference evidence="8 9" key="1">
    <citation type="journal article" date="2012" name="Eukaryot. Cell">
        <title>Draft genome sequence of CBS 2479, the standard type strain of Trichosporon asahii.</title>
        <authorList>
            <person name="Yang R.Y."/>
            <person name="Li H.T."/>
            <person name="Zhu H."/>
            <person name="Zhou G.P."/>
            <person name="Wang M."/>
            <person name="Wang L."/>
        </authorList>
    </citation>
    <scope>NUCLEOTIDE SEQUENCE [LARGE SCALE GENOMIC DNA]</scope>
    <source>
        <strain evidence="9">ATCC 90039 / CBS 2479 / JCM 2466 / KCTC 7840 / NCYC 2677 / UAMH 7654</strain>
    </source>
</reference>
<evidence type="ECO:0000313" key="8">
    <source>
        <dbReference type="EMBL" id="EJT48445.1"/>
    </source>
</evidence>
<comment type="caution">
    <text evidence="8">The sequence shown here is derived from an EMBL/GenBank/DDBJ whole genome shotgun (WGS) entry which is preliminary data.</text>
</comment>
<evidence type="ECO:0000256" key="6">
    <source>
        <dbReference type="ARBA" id="ARBA00035188"/>
    </source>
</evidence>
<evidence type="ECO:0000256" key="4">
    <source>
        <dbReference type="ARBA" id="ARBA00023128"/>
    </source>
</evidence>
<keyword evidence="3" id="KW-0689">Ribosomal protein</keyword>
<dbReference type="GO" id="GO:0003735">
    <property type="term" value="F:structural constituent of ribosome"/>
    <property type="evidence" value="ECO:0007669"/>
    <property type="project" value="InterPro"/>
</dbReference>
<sequence length="159" mass="17238">MSAIIKQAGKLRSVSIPGYNHFEKPIRKLIFDYDADSPAQGGIRFMFAFDQADASAYLAKPFAELAAQNPDVEIVVRKLPRGKAAVIRGHYVNGRDKVICVNGLQANQIQNKVAILLESSGAKIRNLKNDTLEAGPGNESARGVWSALHAQSKDGGYTI</sequence>
<comment type="similarity">
    <text evidence="2">Belongs to the mitochondrion-specific ribosomal protein mL43 family.</text>
</comment>
<dbReference type="PANTHER" id="PTHR21396:SF2">
    <property type="entry name" value="LARGE RIBOSOMAL SUBUNIT PROTEIN ML43"/>
    <property type="match status" value="1"/>
</dbReference>
<evidence type="ECO:0000256" key="2">
    <source>
        <dbReference type="ARBA" id="ARBA00006073"/>
    </source>
</evidence>
<keyword evidence="4" id="KW-0496">Mitochondrion</keyword>
<dbReference type="InterPro" id="IPR007741">
    <property type="entry name" value="Ribosomal_mL43/mS25/NADH_DH"/>
</dbReference>
<dbReference type="OrthoDB" id="88at2759"/>
<dbReference type="SUPFAM" id="SSF52833">
    <property type="entry name" value="Thioredoxin-like"/>
    <property type="match status" value="1"/>
</dbReference>
<comment type="subcellular location">
    <subcellularLocation>
        <location evidence="1">Mitochondrion</location>
    </subcellularLocation>
</comment>
<dbReference type="EMBL" id="ALBS01000204">
    <property type="protein sequence ID" value="EJT48445.1"/>
    <property type="molecule type" value="Genomic_DNA"/>
</dbReference>
<protein>
    <recommendedName>
        <fullName evidence="6">Large ribosomal subunit protein mL43</fullName>
    </recommendedName>
</protein>
<dbReference type="InterPro" id="IPR039927">
    <property type="entry name" value="Ribosomal_mL43"/>
</dbReference>
<evidence type="ECO:0000313" key="9">
    <source>
        <dbReference type="Proteomes" id="UP000002748"/>
    </source>
</evidence>
<dbReference type="Proteomes" id="UP000002748">
    <property type="component" value="Unassembled WGS sequence"/>
</dbReference>
<feature type="domain" description="Ribosomal protein/NADH dehydrogenase" evidence="7">
    <location>
        <begin position="35"/>
        <end position="120"/>
    </location>
</feature>
<gene>
    <name evidence="8" type="ORF">A1Q1_02577</name>
</gene>
<dbReference type="GO" id="GO:0005762">
    <property type="term" value="C:mitochondrial large ribosomal subunit"/>
    <property type="evidence" value="ECO:0007669"/>
    <property type="project" value="TreeGrafter"/>
</dbReference>
<evidence type="ECO:0000256" key="1">
    <source>
        <dbReference type="ARBA" id="ARBA00004173"/>
    </source>
</evidence>
<dbReference type="GO" id="GO:0032543">
    <property type="term" value="P:mitochondrial translation"/>
    <property type="evidence" value="ECO:0007669"/>
    <property type="project" value="InterPro"/>
</dbReference>
<name>J4UBZ3_TRIAS</name>
<dbReference type="AlphaFoldDB" id="J4UBZ3"/>